<protein>
    <recommendedName>
        <fullName evidence="3">F-box domain-containing protein</fullName>
    </recommendedName>
</protein>
<name>A0A8H4X6K2_9HYPO</name>
<dbReference type="Proteomes" id="UP000622797">
    <property type="component" value="Unassembled WGS sequence"/>
</dbReference>
<dbReference type="PANTHER" id="PTHR42057">
    <property type="entry name" value="F-BOX DOMAIN PROTEIN (AFU_ORTHOLOGUE AFUA_4G00200)"/>
    <property type="match status" value="1"/>
</dbReference>
<keyword evidence="2" id="KW-1185">Reference proteome</keyword>
<dbReference type="OrthoDB" id="3140657at2759"/>
<evidence type="ECO:0000313" key="1">
    <source>
        <dbReference type="EMBL" id="KAF4963783.1"/>
    </source>
</evidence>
<reference evidence="1" key="2">
    <citation type="submission" date="2020-05" db="EMBL/GenBank/DDBJ databases">
        <authorList>
            <person name="Kim H.-S."/>
            <person name="Proctor R.H."/>
            <person name="Brown D.W."/>
        </authorList>
    </citation>
    <scope>NUCLEOTIDE SEQUENCE</scope>
    <source>
        <strain evidence="1">NRRL 20472</strain>
    </source>
</reference>
<proteinExistence type="predicted"/>
<evidence type="ECO:0008006" key="3">
    <source>
        <dbReference type="Google" id="ProtNLM"/>
    </source>
</evidence>
<dbReference type="PANTHER" id="PTHR42057:SF2">
    <property type="entry name" value="F-BOX DOMAIN PROTEIN (AFU_ORTHOLOGUE AFUA_4G00200)-RELATED"/>
    <property type="match status" value="1"/>
</dbReference>
<evidence type="ECO:0000313" key="2">
    <source>
        <dbReference type="Proteomes" id="UP000622797"/>
    </source>
</evidence>
<dbReference type="EMBL" id="JABEXW010000450">
    <property type="protein sequence ID" value="KAF4963783.1"/>
    <property type="molecule type" value="Genomic_DNA"/>
</dbReference>
<gene>
    <name evidence="1" type="ORF">FSARC_8227</name>
</gene>
<comment type="caution">
    <text evidence="1">The sequence shown here is derived from an EMBL/GenBank/DDBJ whole genome shotgun (WGS) entry which is preliminary data.</text>
</comment>
<organism evidence="1 2">
    <name type="scientific">Fusarium sarcochroum</name>
    <dbReference type="NCBI Taxonomy" id="1208366"/>
    <lineage>
        <taxon>Eukaryota</taxon>
        <taxon>Fungi</taxon>
        <taxon>Dikarya</taxon>
        <taxon>Ascomycota</taxon>
        <taxon>Pezizomycotina</taxon>
        <taxon>Sordariomycetes</taxon>
        <taxon>Hypocreomycetidae</taxon>
        <taxon>Hypocreales</taxon>
        <taxon>Nectriaceae</taxon>
        <taxon>Fusarium</taxon>
        <taxon>Fusarium lateritium species complex</taxon>
    </lineage>
</organism>
<dbReference type="AlphaFoldDB" id="A0A8H4X6K2"/>
<sequence>MSSEPSGKLPLVTEIWNHICSFLPQPSLANLRLASARLNEIASPWMYHSIRLDADQESVEQFVNIAKSPRLRYLVREITIDTEIGSDYSYHSNQEYPFPIAFMNALPFLRCLTKLTALHLRFNEHCGEDDHGCITIEETWEFRNHVLDTICHCIAGMWTLERQLELDEGIKGCLDEEEFDYSHQDLEFPADTLRLKELTIANLAAYHDINTINSEAWRKVISLPSLVDFKTFVVSEQDEASPERAYYYEEKFEFFDSLHESWLSPSLSDHLKVLSLYCQDYWGWFPKMDFRLVGSDSPFPQLKVLALGNYVFSHDWQIEWFARIGKENGSGGLEELYLDDCPILFKARQFGPFDAENPGYPDQAVVLQNQDDEEKHRYPLRWHHFLSRWKDLMKGLKVFRMGSGAWNCAPNDTRETMMRSEDHAHTNQDKLYYRLSHNIHRYFACPPPIERELHPVYKTKIWASGRYLQGSGLSDDRASQMQYVKYDCGICPSAWEETKGHPGRTGEVFEPEEGTRVKDDAAYGALIAEIEAR</sequence>
<accession>A0A8H4X6K2</accession>
<reference evidence="1" key="1">
    <citation type="journal article" date="2020" name="BMC Genomics">
        <title>Correction to: Identification and distribution of gene clusters required for synthesis of sphingolipid metabolism inhibitors in diverse species of the filamentous fungus Fusarium.</title>
        <authorList>
            <person name="Kim H.S."/>
            <person name="Lohmar J.M."/>
            <person name="Busman M."/>
            <person name="Brown D.W."/>
            <person name="Naumann T.A."/>
            <person name="Divon H.H."/>
            <person name="Lysoe E."/>
            <person name="Uhlig S."/>
            <person name="Proctor R.H."/>
        </authorList>
    </citation>
    <scope>NUCLEOTIDE SEQUENCE</scope>
    <source>
        <strain evidence="1">NRRL 20472</strain>
    </source>
</reference>